<comment type="caution">
    <text evidence="2">The sequence shown here is derived from an EMBL/GenBank/DDBJ whole genome shotgun (WGS) entry which is preliminary data.</text>
</comment>
<name>A0AAV4VZ39_CAEEX</name>
<sequence>MTIFEQNESGVTDVQTVKPVTNWIISPTLSPTGISHHQSYLYVSTIVLAIVIIGTAILVILRACYRACIISNCTIYPSPAEVPIITGFRPTMVPTDAILINGRFLPDDDKPPSYSSVAQVYEINETSETQLLIKSETPPPSYQSIV</sequence>
<keyword evidence="1" id="KW-0472">Membrane</keyword>
<protein>
    <submittedName>
        <fullName evidence="2">Uncharacterized protein</fullName>
    </submittedName>
</protein>
<feature type="transmembrane region" description="Helical" evidence="1">
    <location>
        <begin position="40"/>
        <end position="61"/>
    </location>
</feature>
<reference evidence="2 3" key="1">
    <citation type="submission" date="2021-06" db="EMBL/GenBank/DDBJ databases">
        <title>Caerostris extrusa draft genome.</title>
        <authorList>
            <person name="Kono N."/>
            <person name="Arakawa K."/>
        </authorList>
    </citation>
    <scope>NUCLEOTIDE SEQUENCE [LARGE SCALE GENOMIC DNA]</scope>
</reference>
<evidence type="ECO:0000313" key="3">
    <source>
        <dbReference type="Proteomes" id="UP001054945"/>
    </source>
</evidence>
<evidence type="ECO:0000256" key="1">
    <source>
        <dbReference type="SAM" id="Phobius"/>
    </source>
</evidence>
<organism evidence="2 3">
    <name type="scientific">Caerostris extrusa</name>
    <name type="common">Bark spider</name>
    <name type="synonym">Caerostris bankana</name>
    <dbReference type="NCBI Taxonomy" id="172846"/>
    <lineage>
        <taxon>Eukaryota</taxon>
        <taxon>Metazoa</taxon>
        <taxon>Ecdysozoa</taxon>
        <taxon>Arthropoda</taxon>
        <taxon>Chelicerata</taxon>
        <taxon>Arachnida</taxon>
        <taxon>Araneae</taxon>
        <taxon>Araneomorphae</taxon>
        <taxon>Entelegynae</taxon>
        <taxon>Araneoidea</taxon>
        <taxon>Araneidae</taxon>
        <taxon>Caerostris</taxon>
    </lineage>
</organism>
<dbReference type="Proteomes" id="UP001054945">
    <property type="component" value="Unassembled WGS sequence"/>
</dbReference>
<dbReference type="EMBL" id="BPLR01015378">
    <property type="protein sequence ID" value="GIY75712.1"/>
    <property type="molecule type" value="Genomic_DNA"/>
</dbReference>
<dbReference type="AlphaFoldDB" id="A0AAV4VZ39"/>
<accession>A0AAV4VZ39</accession>
<keyword evidence="1" id="KW-1133">Transmembrane helix</keyword>
<gene>
    <name evidence="2" type="primary">AVEN_12680_1</name>
    <name evidence="2" type="ORF">CEXT_343141</name>
</gene>
<keyword evidence="1" id="KW-0812">Transmembrane</keyword>
<evidence type="ECO:0000313" key="2">
    <source>
        <dbReference type="EMBL" id="GIY75712.1"/>
    </source>
</evidence>
<keyword evidence="3" id="KW-1185">Reference proteome</keyword>
<proteinExistence type="predicted"/>